<evidence type="ECO:0000256" key="4">
    <source>
        <dbReference type="ARBA" id="ARBA00022695"/>
    </source>
</evidence>
<comment type="similarity">
    <text evidence="1">Belongs to the DNA polymerase type-B family.</text>
</comment>
<keyword evidence="10" id="KW-1185">Reference proteome</keyword>
<dbReference type="EC" id="2.7.7.7" evidence="2"/>
<sequence length="651" mass="72521">MWILDAAIDGGSIRFFGRGGERRRVTYTPAFSFVIEDPHRHREMLDALDDRYGLSECRIETIFGVEDGYSIVASRRVAGLIEEQSGHTARIYNLDLRADQRFLAEAGITFCAVPGEDRFSPVFDRTLATMEIEVSDPPYRSRRVHGITVDGDAITGPVIDRLAGLIDDVDPDLILFPHADYWMPILIDKAEREGVIVPISRTGRYSRLSARSYWSYGQMVHREGAVIPEGRCLIDTDRSFTYRECGLAGVLFAARLTGLSPNLTARFTPGTLISSYENYEAIRRGIAVPYRKWDAEGSRPISMLREADKGGMIFQPVPGVYDDLLQVDFTSMYPSIIVGQNLSPETVTGSTGEGFLASVLAPVLALRIRTKGLKKEEPRYAGMDSLLKWMLVTSFGYTGYRNAKFGRIEVHEAVTRHAREILIRAKEIAEDAGCTVLHGIVDSLWVTGGDSETFIRETERETGIATESEEYHWIAFLPMADGTGAYNRYFGRLRGGGMKIRGVAARRRDTPPYVRSFQEGLFAILERAGSAGDLPGLAGEARRMLHDAIRGLPAAAMEDLVITRRVSRTEYTRRCLEASAIRAYGMAGVPVEAGMEIGYVVRDGKRLLVDPPWEATTADLQYYQVLLERALEEVAPVFSPRRGDDNGERRG</sequence>
<protein>
    <recommendedName>
        <fullName evidence="2">DNA-directed DNA polymerase</fullName>
        <ecNumber evidence="2">2.7.7.7</ecNumber>
    </recommendedName>
</protein>
<comment type="catalytic activity">
    <reaction evidence="7">
        <text>DNA(n) + a 2'-deoxyribonucleoside 5'-triphosphate = DNA(n+1) + diphosphate</text>
        <dbReference type="Rhea" id="RHEA:22508"/>
        <dbReference type="Rhea" id="RHEA-COMP:17339"/>
        <dbReference type="Rhea" id="RHEA-COMP:17340"/>
        <dbReference type="ChEBI" id="CHEBI:33019"/>
        <dbReference type="ChEBI" id="CHEBI:61560"/>
        <dbReference type="ChEBI" id="CHEBI:173112"/>
        <dbReference type="EC" id="2.7.7.7"/>
    </reaction>
</comment>
<keyword evidence="5" id="KW-0239">DNA-directed DNA polymerase</keyword>
<dbReference type="Proteomes" id="UP000730161">
    <property type="component" value="Unassembled WGS sequence"/>
</dbReference>
<dbReference type="PANTHER" id="PTHR10322">
    <property type="entry name" value="DNA POLYMERASE CATALYTIC SUBUNIT"/>
    <property type="match status" value="1"/>
</dbReference>
<dbReference type="SUPFAM" id="SSF56672">
    <property type="entry name" value="DNA/RNA polymerases"/>
    <property type="match status" value="1"/>
</dbReference>
<dbReference type="EMBL" id="JWHL01000003">
    <property type="protein sequence ID" value="MBR1368494.1"/>
    <property type="molecule type" value="Genomic_DNA"/>
</dbReference>
<dbReference type="RefSeq" id="WP_211530123.1">
    <property type="nucleotide sequence ID" value="NZ_JWHL01000003.1"/>
</dbReference>
<dbReference type="InterPro" id="IPR042087">
    <property type="entry name" value="DNA_pol_B_thumb"/>
</dbReference>
<keyword evidence="6" id="KW-0238">DNA-binding</keyword>
<dbReference type="InterPro" id="IPR023211">
    <property type="entry name" value="DNA_pol_palm_dom_sf"/>
</dbReference>
<dbReference type="InterPro" id="IPR006172">
    <property type="entry name" value="DNA-dir_DNA_pol_B"/>
</dbReference>
<dbReference type="InterPro" id="IPR050240">
    <property type="entry name" value="DNA_pol_type-B"/>
</dbReference>
<dbReference type="GO" id="GO:0006261">
    <property type="term" value="P:DNA-templated DNA replication"/>
    <property type="evidence" value="ECO:0007669"/>
    <property type="project" value="TreeGrafter"/>
</dbReference>
<evidence type="ECO:0000313" key="9">
    <source>
        <dbReference type="EMBL" id="MBR1368494.1"/>
    </source>
</evidence>
<evidence type="ECO:0000256" key="7">
    <source>
        <dbReference type="ARBA" id="ARBA00049244"/>
    </source>
</evidence>
<dbReference type="Gene3D" id="3.90.1600.10">
    <property type="entry name" value="Palm domain of DNA polymerase"/>
    <property type="match status" value="1"/>
</dbReference>
<evidence type="ECO:0000256" key="1">
    <source>
        <dbReference type="ARBA" id="ARBA00005755"/>
    </source>
</evidence>
<reference evidence="9" key="1">
    <citation type="submission" date="2014-12" db="EMBL/GenBank/DDBJ databases">
        <authorList>
            <person name="Huang H.-H."/>
            <person name="Chen S.-C."/>
            <person name="Lai M.-C."/>
        </authorList>
    </citation>
    <scope>NUCLEOTIDE SEQUENCE</scope>
    <source>
        <strain evidence="9">K1F9705b</strain>
    </source>
</reference>
<dbReference type="InterPro" id="IPR006134">
    <property type="entry name" value="DNA-dir_DNA_pol_B_multi_dom"/>
</dbReference>
<gene>
    <name evidence="9" type="ORF">RJ53_02830</name>
</gene>
<dbReference type="GO" id="GO:0003887">
    <property type="term" value="F:DNA-directed DNA polymerase activity"/>
    <property type="evidence" value="ECO:0007669"/>
    <property type="project" value="UniProtKB-KW"/>
</dbReference>
<dbReference type="GO" id="GO:0003677">
    <property type="term" value="F:DNA binding"/>
    <property type="evidence" value="ECO:0007669"/>
    <property type="project" value="UniProtKB-KW"/>
</dbReference>
<dbReference type="Pfam" id="PF00136">
    <property type="entry name" value="DNA_pol_B"/>
    <property type="match status" value="1"/>
</dbReference>
<dbReference type="InterPro" id="IPR043502">
    <property type="entry name" value="DNA/RNA_pol_sf"/>
</dbReference>
<evidence type="ECO:0000259" key="8">
    <source>
        <dbReference type="Pfam" id="PF00136"/>
    </source>
</evidence>
<dbReference type="OrthoDB" id="8639at2157"/>
<dbReference type="SMART" id="SM00486">
    <property type="entry name" value="POLBc"/>
    <property type="match status" value="1"/>
</dbReference>
<evidence type="ECO:0000256" key="2">
    <source>
        <dbReference type="ARBA" id="ARBA00012417"/>
    </source>
</evidence>
<name>A0A8J7W560_9EURY</name>
<evidence type="ECO:0000256" key="3">
    <source>
        <dbReference type="ARBA" id="ARBA00022679"/>
    </source>
</evidence>
<feature type="domain" description="DNA-directed DNA polymerase family B multifunctional" evidence="8">
    <location>
        <begin position="307"/>
        <end position="350"/>
    </location>
</feature>
<evidence type="ECO:0000256" key="6">
    <source>
        <dbReference type="ARBA" id="ARBA00023125"/>
    </source>
</evidence>
<keyword evidence="4" id="KW-0548">Nucleotidyltransferase</keyword>
<evidence type="ECO:0000256" key="5">
    <source>
        <dbReference type="ARBA" id="ARBA00022932"/>
    </source>
</evidence>
<proteinExistence type="inferred from homology"/>
<evidence type="ECO:0000313" key="10">
    <source>
        <dbReference type="Proteomes" id="UP000730161"/>
    </source>
</evidence>
<dbReference type="GO" id="GO:0000166">
    <property type="term" value="F:nucleotide binding"/>
    <property type="evidence" value="ECO:0007669"/>
    <property type="project" value="InterPro"/>
</dbReference>
<dbReference type="PANTHER" id="PTHR10322:SF23">
    <property type="entry name" value="DNA POLYMERASE DELTA CATALYTIC SUBUNIT"/>
    <property type="match status" value="1"/>
</dbReference>
<organism evidence="9 10">
    <name type="scientific">Methanocalculus chunghsingensis</name>
    <dbReference type="NCBI Taxonomy" id="156457"/>
    <lineage>
        <taxon>Archaea</taxon>
        <taxon>Methanobacteriati</taxon>
        <taxon>Methanobacteriota</taxon>
        <taxon>Stenosarchaea group</taxon>
        <taxon>Methanomicrobia</taxon>
        <taxon>Methanomicrobiales</taxon>
        <taxon>Methanocalculaceae</taxon>
        <taxon>Methanocalculus</taxon>
    </lineage>
</organism>
<accession>A0A8J7W560</accession>
<dbReference type="Gene3D" id="1.10.132.60">
    <property type="entry name" value="DNA polymerase family B, C-terminal domain"/>
    <property type="match status" value="1"/>
</dbReference>
<dbReference type="AlphaFoldDB" id="A0A8J7W560"/>
<comment type="caution">
    <text evidence="9">The sequence shown here is derived from an EMBL/GenBank/DDBJ whole genome shotgun (WGS) entry which is preliminary data.</text>
</comment>
<dbReference type="NCBIfam" id="NF004416">
    <property type="entry name" value="PRK05761.1-2"/>
    <property type="match status" value="1"/>
</dbReference>
<keyword evidence="3" id="KW-0808">Transferase</keyword>
<dbReference type="CDD" id="cd05531">
    <property type="entry name" value="POLBc_B2"/>
    <property type="match status" value="1"/>
</dbReference>